<gene>
    <name evidence="2" type="ORF">TVAG_253090</name>
</gene>
<feature type="compositionally biased region" description="Low complexity" evidence="1">
    <location>
        <begin position="119"/>
        <end position="144"/>
    </location>
</feature>
<dbReference type="EMBL" id="DS113529">
    <property type="protein sequence ID" value="EAY02658.1"/>
    <property type="molecule type" value="Genomic_DNA"/>
</dbReference>
<dbReference type="Proteomes" id="UP000001542">
    <property type="component" value="Unassembled WGS sequence"/>
</dbReference>
<reference evidence="2" key="1">
    <citation type="submission" date="2006-10" db="EMBL/GenBank/DDBJ databases">
        <authorList>
            <person name="Amadeo P."/>
            <person name="Zhao Q."/>
            <person name="Wortman J."/>
            <person name="Fraser-Liggett C."/>
            <person name="Carlton J."/>
        </authorList>
    </citation>
    <scope>NUCLEOTIDE SEQUENCE</scope>
    <source>
        <strain evidence="2">G3</strain>
    </source>
</reference>
<reference evidence="2" key="2">
    <citation type="journal article" date="2007" name="Science">
        <title>Draft genome sequence of the sexually transmitted pathogen Trichomonas vaginalis.</title>
        <authorList>
            <person name="Carlton J.M."/>
            <person name="Hirt R.P."/>
            <person name="Silva J.C."/>
            <person name="Delcher A.L."/>
            <person name="Schatz M."/>
            <person name="Zhao Q."/>
            <person name="Wortman J.R."/>
            <person name="Bidwell S.L."/>
            <person name="Alsmark U.C.M."/>
            <person name="Besteiro S."/>
            <person name="Sicheritz-Ponten T."/>
            <person name="Noel C.J."/>
            <person name="Dacks J.B."/>
            <person name="Foster P.G."/>
            <person name="Simillion C."/>
            <person name="Van de Peer Y."/>
            <person name="Miranda-Saavedra D."/>
            <person name="Barton G.J."/>
            <person name="Westrop G.D."/>
            <person name="Mueller S."/>
            <person name="Dessi D."/>
            <person name="Fiori P.L."/>
            <person name="Ren Q."/>
            <person name="Paulsen I."/>
            <person name="Zhang H."/>
            <person name="Bastida-Corcuera F.D."/>
            <person name="Simoes-Barbosa A."/>
            <person name="Brown M.T."/>
            <person name="Hayes R.D."/>
            <person name="Mukherjee M."/>
            <person name="Okumura C.Y."/>
            <person name="Schneider R."/>
            <person name="Smith A.J."/>
            <person name="Vanacova S."/>
            <person name="Villalvazo M."/>
            <person name="Haas B.J."/>
            <person name="Pertea M."/>
            <person name="Feldblyum T.V."/>
            <person name="Utterback T.R."/>
            <person name="Shu C.L."/>
            <person name="Osoegawa K."/>
            <person name="de Jong P.J."/>
            <person name="Hrdy I."/>
            <person name="Horvathova L."/>
            <person name="Zubacova Z."/>
            <person name="Dolezal P."/>
            <person name="Malik S.B."/>
            <person name="Logsdon J.M. Jr."/>
            <person name="Henze K."/>
            <person name="Gupta A."/>
            <person name="Wang C.C."/>
            <person name="Dunne R.L."/>
            <person name="Upcroft J.A."/>
            <person name="Upcroft P."/>
            <person name="White O."/>
            <person name="Salzberg S.L."/>
            <person name="Tang P."/>
            <person name="Chiu C.-H."/>
            <person name="Lee Y.-S."/>
            <person name="Embley T.M."/>
            <person name="Coombs G.H."/>
            <person name="Mottram J.C."/>
            <person name="Tachezy J."/>
            <person name="Fraser-Liggett C.M."/>
            <person name="Johnson P.J."/>
        </authorList>
    </citation>
    <scope>NUCLEOTIDE SEQUENCE [LARGE SCALE GENOMIC DNA]</scope>
    <source>
        <strain evidence="2">G3</strain>
    </source>
</reference>
<feature type="region of interest" description="Disordered" evidence="1">
    <location>
        <begin position="107"/>
        <end position="152"/>
    </location>
</feature>
<sequence>MQGEVKFNSYSTRFVNFNGNNWVHIGDPTRYTEQVYETLNGGINGCSGEDPIIRQINFNNASQVNEGQDSTTSQILSPTAYTYVATAITKLPFQTTSSYVIQSPKNDKLEVNSKTRSIAPTATPTPLNTPHTTPHSTAQTTPTGTVPPQSPARTPFATFSKPIQGETPIPTVNPMLTETISSTFSLISTNYMSVSYASVETIVGTTPTSILVKAITNCLTTHENTVTFAQSETYTYSVTQYSNETTTTLIFPVYKSTSGETITNVEVHTYSQASTYSFVRGGLISKMLSEWTKTSSGYSITVTELLPNSNTQTFLTYLSSQTLTYKKDKFLSELYNKVKENPLIPGPIIPVVDFFSNIGKYLSSINDNDFNEIAQKNKPELTMVDTSVLTYTSTVIERKITVSTYTSITSGNFIVSLIEKIEKVAENGFSLVPISEIQKPFTEVISKLKPPVDLYKEVSTVSLTETVVKTSGQSYFSGYMSYDTDTFILAYVPTETFCSSFVSGVYTYTASTTLTQTYSFVSESQVIISYIPIQTEFETKTNTLTETKYRVSKGVFSTNLNTANRNKQVTYI</sequence>
<dbReference type="AlphaFoldDB" id="A2EXG8"/>
<evidence type="ECO:0000313" key="2">
    <source>
        <dbReference type="EMBL" id="EAY02658.1"/>
    </source>
</evidence>
<evidence type="ECO:0000313" key="3">
    <source>
        <dbReference type="Proteomes" id="UP000001542"/>
    </source>
</evidence>
<dbReference type="VEuPathDB" id="TrichDB:TVAG_253090"/>
<protein>
    <submittedName>
        <fullName evidence="2">Uncharacterized protein</fullName>
    </submittedName>
</protein>
<evidence type="ECO:0000256" key="1">
    <source>
        <dbReference type="SAM" id="MobiDB-lite"/>
    </source>
</evidence>
<proteinExistence type="predicted"/>
<dbReference type="InParanoid" id="A2EXG8"/>
<organism evidence="2 3">
    <name type="scientific">Trichomonas vaginalis (strain ATCC PRA-98 / G3)</name>
    <dbReference type="NCBI Taxonomy" id="412133"/>
    <lineage>
        <taxon>Eukaryota</taxon>
        <taxon>Metamonada</taxon>
        <taxon>Parabasalia</taxon>
        <taxon>Trichomonadida</taxon>
        <taxon>Trichomonadidae</taxon>
        <taxon>Trichomonas</taxon>
    </lineage>
</organism>
<keyword evidence="3" id="KW-1185">Reference proteome</keyword>
<accession>A2EXG8</accession>
<name>A2EXG8_TRIV3</name>